<feature type="region of interest" description="Disordered" evidence="3">
    <location>
        <begin position="1594"/>
        <end position="1613"/>
    </location>
</feature>
<feature type="region of interest" description="Disordered" evidence="3">
    <location>
        <begin position="183"/>
        <end position="226"/>
    </location>
</feature>
<evidence type="ECO:0000313" key="5">
    <source>
        <dbReference type="EMBL" id="KAK4541700.1"/>
    </source>
</evidence>
<feature type="compositionally biased region" description="Low complexity" evidence="3">
    <location>
        <begin position="848"/>
        <end position="857"/>
    </location>
</feature>
<feature type="compositionally biased region" description="Polar residues" evidence="3">
    <location>
        <begin position="1263"/>
        <end position="1278"/>
    </location>
</feature>
<dbReference type="Pfam" id="PF16987">
    <property type="entry name" value="KIX_2"/>
    <property type="match status" value="1"/>
</dbReference>
<feature type="region of interest" description="Disordered" evidence="3">
    <location>
        <begin position="848"/>
        <end position="963"/>
    </location>
</feature>
<keyword evidence="6" id="KW-1185">Reference proteome</keyword>
<feature type="compositionally biased region" description="Low complexity" evidence="3">
    <location>
        <begin position="865"/>
        <end position="893"/>
    </location>
</feature>
<feature type="region of interest" description="Disordered" evidence="3">
    <location>
        <begin position="718"/>
        <end position="793"/>
    </location>
</feature>
<name>A0AAV9JA28_9PEZI</name>
<comment type="caution">
    <text evidence="5">The sequence shown here is derived from an EMBL/GenBank/DDBJ whole genome shotgun (WGS) entry which is preliminary data.</text>
</comment>
<feature type="region of interest" description="Disordered" evidence="3">
    <location>
        <begin position="417"/>
        <end position="450"/>
    </location>
</feature>
<feature type="compositionally biased region" description="Low complexity" evidence="3">
    <location>
        <begin position="618"/>
        <end position="645"/>
    </location>
</feature>
<feature type="compositionally biased region" description="Polar residues" evidence="3">
    <location>
        <begin position="194"/>
        <end position="213"/>
    </location>
</feature>
<feature type="compositionally biased region" description="Low complexity" evidence="3">
    <location>
        <begin position="153"/>
        <end position="165"/>
    </location>
</feature>
<evidence type="ECO:0000313" key="6">
    <source>
        <dbReference type="Proteomes" id="UP001324427"/>
    </source>
</evidence>
<keyword evidence="2" id="KW-0539">Nucleus</keyword>
<evidence type="ECO:0000256" key="3">
    <source>
        <dbReference type="SAM" id="MobiDB-lite"/>
    </source>
</evidence>
<feature type="domain" description="Mediator complex subunit 15 KIX" evidence="4">
    <location>
        <begin position="43"/>
        <end position="117"/>
    </location>
</feature>
<evidence type="ECO:0000256" key="2">
    <source>
        <dbReference type="ARBA" id="ARBA00023242"/>
    </source>
</evidence>
<feature type="compositionally biased region" description="Basic and acidic residues" evidence="3">
    <location>
        <begin position="1307"/>
        <end position="1317"/>
    </location>
</feature>
<sequence>MEQAMPPQNVAGMQRAQQGNISTQLHAKILHDLQQTLNMVGTGWQSTFDPKQRAMKIMQLVSGLRLLNPDVQSCLRIAMPFELRTVQHAPSRDVYDAEMKRKLDEITAKRAQHASMQMPNGMQMDPNMALASNMQNNGMANMNLQNGGMSMPNGQANGNAAGQQNTGFPAHLQRQMKPSQLALAQHPGTMDPSALQSQSQIPEANQVQHQQPPNRNPGGQGAASQVDPRDALAFAHAIYDRMPEDQKTRERTNWLAGLNDQQRAQVAAASGTNDPLLHIFLVNQARNRLAASRYTMQPGQGQQPNTGGLPMGNQQNMMGGDLAQPPVSQAGAPGIDYSSIMGQQASALKQQESGEQVVPASNNVSFNLGAAGMNMPQAINPQMLGNQQGSNPQLTNQMQQIMMQQQKQQMMQRQNVLAQQQALHQQQQANQLRGQPGGLNAPNALNGGPAGQVNSPAMSMLNRPIALPGQVTPGTPQPNRAPGQPAQTPQNAAAMNLMQHHQHMIGQNSQGANPSTQQQNNQQEIMKQLLQSLPVQLQQHVIQKRVSMDGLRSLVLKWRQQQQINQQNGNMLNAQPGQSGVPNMGMNVNAQPQMNGMQDAQGNATPMFNSQPPPNQQPPAAQMDQAQLQQRLQAQHQHQQGLLRQRAMDSRPFPKLVLTQIGVSVPQDVQSWGKLKNHLMQNQSVLPPQVMEKVRAMQQSWFETHPEEMNLASQALRQHMQLQQQQQQGQRQQGGQPQPQQPPMSGPPSISMQNGQAPPAQMVPPAAPMQQPQAPNQDLGPQGMNQGQLLNVPPPTMQEVQAFREQYVQAAGHADEQIRSVLWNKKRRQVAQQMQLQAQQQEALRNAQIQRAQAAAGQQGGGRPNGAQGQRQPQQQQVPPGQQQPAGAQAQGQKRSQPPVPTASNDDLMEIPNPNAPPPAQMGAPQAPPMQPSKSQQQAAQQQASQQGPRGNMPTKEQMAQWPPEKRAQLMAMIQQKTRGQNEALRKAQMGISNNQQHQPPTQQPQAQAQQSQGQTSGTVAQETQKQQMQTLQALYKEVERSNPKGPAVEINEEGMQQAQALLKRLWQPTLRMQTTFLVAMSIPNFEKKLRGAIKARVQVMQNLTEEGMIKTYLSLSVQQLRELEGVVSQYCREVKAGKEMIDAERGQRQAGQQQQRQQNPQQMPAQAQAQVQAQTQAQQRPPSATTKPQHASQPAPPTPSERGHGRKASSNSKAPPAPTEHKTFDWGLPSPHGVPKYEVVRNNELTTDKLKFPPNKKRKPNQSDNSQDSTPAGQTVTPGAVASPNVSAKLPSPEQTRKQQQQVKQDMAEREREEQRKWRCNETLCEASITGYETEGELKRHAAAEHAPVEDPLAFLLDNAAGALGVDQAGKALPATRVKAMADVKVQPRATTVPGSRAGVKQEVATPPVPGPASKSKGKMAITAAPLVAAPAKEKTLREALEEQMGYKHFAETDHTDATMSDAPKVDIEDWRDMLQGSLSNGADVADWSSFGQHSKIDWGLPQYSDSSPDMTPSDGTASSRASDVSQSERLRINMEWDAFGNGDIHVPEALRMQTLGLGDVAEMGGGAAGKDGGGQDDEWDWSRDEEVRDWDTLFGPNAGLEDVGWEREPFL</sequence>
<evidence type="ECO:0000259" key="4">
    <source>
        <dbReference type="Pfam" id="PF16987"/>
    </source>
</evidence>
<feature type="region of interest" description="Disordered" evidence="3">
    <location>
        <begin position="138"/>
        <end position="166"/>
    </location>
</feature>
<feature type="compositionally biased region" description="Low complexity" evidence="3">
    <location>
        <begin position="1149"/>
        <end position="1185"/>
    </location>
</feature>
<proteinExistence type="predicted"/>
<dbReference type="EMBL" id="JAVFHQ010000049">
    <property type="protein sequence ID" value="KAK4541700.1"/>
    <property type="molecule type" value="Genomic_DNA"/>
</dbReference>
<feature type="region of interest" description="Disordered" evidence="3">
    <location>
        <begin position="1246"/>
        <end position="1317"/>
    </location>
</feature>
<reference evidence="5 6" key="1">
    <citation type="submission" date="2021-11" db="EMBL/GenBank/DDBJ databases">
        <title>Black yeast isolated from Biological Soil Crust.</title>
        <authorList>
            <person name="Kurbessoian T."/>
        </authorList>
    </citation>
    <scope>NUCLEOTIDE SEQUENCE [LARGE SCALE GENOMIC DNA]</scope>
    <source>
        <strain evidence="5 6">CCFEE 5522</strain>
    </source>
</reference>
<feature type="compositionally biased region" description="Low complexity" evidence="3">
    <location>
        <begin position="996"/>
        <end position="1027"/>
    </location>
</feature>
<feature type="region of interest" description="Disordered" evidence="3">
    <location>
        <begin position="1501"/>
        <end position="1528"/>
    </location>
</feature>
<protein>
    <recommendedName>
        <fullName evidence="4">Mediator complex subunit 15 KIX domain-containing protein</fullName>
    </recommendedName>
</protein>
<evidence type="ECO:0000256" key="1">
    <source>
        <dbReference type="ARBA" id="ARBA00004123"/>
    </source>
</evidence>
<feature type="region of interest" description="Disordered" evidence="3">
    <location>
        <begin position="466"/>
        <end position="488"/>
    </location>
</feature>
<feature type="compositionally biased region" description="Polar residues" evidence="3">
    <location>
        <begin position="138"/>
        <end position="148"/>
    </location>
</feature>
<dbReference type="Proteomes" id="UP001324427">
    <property type="component" value="Unassembled WGS sequence"/>
</dbReference>
<feature type="compositionally biased region" description="Polar residues" evidence="3">
    <location>
        <begin position="1505"/>
        <end position="1527"/>
    </location>
</feature>
<comment type="subcellular location">
    <subcellularLocation>
        <location evidence="1">Nucleus</location>
    </subcellularLocation>
</comment>
<feature type="region of interest" description="Disordered" evidence="3">
    <location>
        <begin position="993"/>
        <end position="1027"/>
    </location>
</feature>
<accession>A0AAV9JA28</accession>
<organism evidence="5 6">
    <name type="scientific">Oleoguttula mirabilis</name>
    <dbReference type="NCBI Taxonomy" id="1507867"/>
    <lineage>
        <taxon>Eukaryota</taxon>
        <taxon>Fungi</taxon>
        <taxon>Dikarya</taxon>
        <taxon>Ascomycota</taxon>
        <taxon>Pezizomycotina</taxon>
        <taxon>Dothideomycetes</taxon>
        <taxon>Dothideomycetidae</taxon>
        <taxon>Mycosphaerellales</taxon>
        <taxon>Teratosphaeriaceae</taxon>
        <taxon>Oleoguttula</taxon>
    </lineage>
</organism>
<feature type="compositionally biased region" description="Pro residues" evidence="3">
    <location>
        <begin position="914"/>
        <end position="931"/>
    </location>
</feature>
<feature type="compositionally biased region" description="Low complexity" evidence="3">
    <location>
        <begin position="718"/>
        <end position="738"/>
    </location>
</feature>
<feature type="region of interest" description="Disordered" evidence="3">
    <location>
        <begin position="595"/>
        <end position="645"/>
    </location>
</feature>
<feature type="compositionally biased region" description="Low complexity" evidence="3">
    <location>
        <begin position="417"/>
        <end position="447"/>
    </location>
</feature>
<feature type="region of interest" description="Disordered" evidence="3">
    <location>
        <begin position="1145"/>
        <end position="1233"/>
    </location>
</feature>
<feature type="compositionally biased region" description="Low complexity" evidence="3">
    <location>
        <begin position="932"/>
        <end position="949"/>
    </location>
</feature>
<feature type="compositionally biased region" description="Low complexity" evidence="3">
    <location>
        <begin position="747"/>
        <end position="760"/>
    </location>
</feature>
<gene>
    <name evidence="5" type="ORF">LTR36_007409</name>
</gene>
<dbReference type="GO" id="GO:0005634">
    <property type="term" value="C:nucleus"/>
    <property type="evidence" value="ECO:0007669"/>
    <property type="project" value="UniProtKB-SubCell"/>
</dbReference>
<dbReference type="InterPro" id="IPR036546">
    <property type="entry name" value="MED15_KIX"/>
</dbReference>
<feature type="compositionally biased region" description="Polar residues" evidence="3">
    <location>
        <begin position="595"/>
        <end position="610"/>
    </location>
</feature>
<feature type="region of interest" description="Disordered" evidence="3">
    <location>
        <begin position="1393"/>
        <end position="1419"/>
    </location>
</feature>